<gene>
    <name evidence="2" type="ORF">NEUTE1DRAFT_34726</name>
</gene>
<dbReference type="VEuPathDB" id="FungiDB:NEUTE1DRAFT_34726"/>
<dbReference type="RefSeq" id="XP_009847072.1">
    <property type="nucleotide sequence ID" value="XM_009848770.1"/>
</dbReference>
<dbReference type="HOGENOM" id="CLU_3032935_0_0_1"/>
<organism evidence="2 3">
    <name type="scientific">Neurospora tetrasperma (strain FGSC 2508 / ATCC MYA-4615 / P0657)</name>
    <dbReference type="NCBI Taxonomy" id="510951"/>
    <lineage>
        <taxon>Eukaryota</taxon>
        <taxon>Fungi</taxon>
        <taxon>Dikarya</taxon>
        <taxon>Ascomycota</taxon>
        <taxon>Pezizomycotina</taxon>
        <taxon>Sordariomycetes</taxon>
        <taxon>Sordariomycetidae</taxon>
        <taxon>Sordariales</taxon>
        <taxon>Sordariaceae</taxon>
        <taxon>Neurospora</taxon>
    </lineage>
</organism>
<reference evidence="3" key="1">
    <citation type="journal article" date="2011" name="Genetics">
        <title>Massive changes in genome architecture accompany the transition to self-fertility in the filamentous fungus Neurospora tetrasperma.</title>
        <authorList>
            <person name="Ellison C.E."/>
            <person name="Stajich J.E."/>
            <person name="Jacobson D.J."/>
            <person name="Natvig D.O."/>
            <person name="Lapidus A."/>
            <person name="Foster B."/>
            <person name="Aerts A."/>
            <person name="Riley R."/>
            <person name="Lindquist E.A."/>
            <person name="Grigoriev I.V."/>
            <person name="Taylor J.W."/>
        </authorList>
    </citation>
    <scope>NUCLEOTIDE SEQUENCE [LARGE SCALE GENOMIC DNA]</scope>
    <source>
        <strain evidence="3">FGSC 2508 / P0657</strain>
    </source>
</reference>
<dbReference type="GeneID" id="20827483"/>
<keyword evidence="3" id="KW-1185">Reference proteome</keyword>
<dbReference type="Proteomes" id="UP000008065">
    <property type="component" value="Unassembled WGS sequence"/>
</dbReference>
<protein>
    <submittedName>
        <fullName evidence="2">Uncharacterized protein</fullName>
    </submittedName>
</protein>
<dbReference type="KEGG" id="nte:NEUTE1DRAFT34726"/>
<dbReference type="EMBL" id="GL891302">
    <property type="protein sequence ID" value="EGO60521.1"/>
    <property type="molecule type" value="Genomic_DNA"/>
</dbReference>
<proteinExistence type="predicted"/>
<evidence type="ECO:0000256" key="1">
    <source>
        <dbReference type="SAM" id="MobiDB-lite"/>
    </source>
</evidence>
<evidence type="ECO:0000313" key="2">
    <source>
        <dbReference type="EMBL" id="EGO60521.1"/>
    </source>
</evidence>
<feature type="region of interest" description="Disordered" evidence="1">
    <location>
        <begin position="1"/>
        <end position="25"/>
    </location>
</feature>
<accession>F8MCX7</accession>
<evidence type="ECO:0000313" key="3">
    <source>
        <dbReference type="Proteomes" id="UP000008065"/>
    </source>
</evidence>
<sequence>MAAHGREIHTSSSIGTNDNEYHGPSEKQYTCSLASSSCGFTGQPAASCTFGRFQN</sequence>
<dbReference type="AlphaFoldDB" id="F8MCX7"/>
<name>F8MCX7_NEUT8</name>